<dbReference type="GeneID" id="112460426"/>
<accession>A0A6J1QJX3</accession>
<evidence type="ECO:0000313" key="2">
    <source>
        <dbReference type="RefSeq" id="XP_024880855.1"/>
    </source>
</evidence>
<dbReference type="Proteomes" id="UP000504618">
    <property type="component" value="Unplaced"/>
</dbReference>
<dbReference type="AlphaFoldDB" id="A0A6J1QJX3"/>
<name>A0A6J1QJX3_9HYME</name>
<protein>
    <submittedName>
        <fullName evidence="2">Tubulin-specific chaperone E-like isoform X2</fullName>
    </submittedName>
</protein>
<sequence length="139" mass="15851">MSSTYIFQKATYQREDPILKNETVETARQLIIARIAKLKILNGTEIPHNERRGAEHNYLKLSLPVWLETEKYGIADIPSAKLKVEMVSNVMTVEFVCPDDPRQSRGIKRKLLKDVEVQKMIGLVQKSVNEAGPKILSIF</sequence>
<dbReference type="RefSeq" id="XP_024880855.1">
    <property type="nucleotide sequence ID" value="XM_025025087.1"/>
</dbReference>
<reference evidence="2" key="1">
    <citation type="submission" date="2025-08" db="UniProtKB">
        <authorList>
            <consortium name="RefSeq"/>
        </authorList>
    </citation>
    <scope>IDENTIFICATION</scope>
    <source>
        <tissue evidence="2">Whole body</tissue>
    </source>
</reference>
<evidence type="ECO:0000313" key="1">
    <source>
        <dbReference type="Proteomes" id="UP000504618"/>
    </source>
</evidence>
<gene>
    <name evidence="2" type="primary">LOC112460426</name>
</gene>
<keyword evidence="1" id="KW-1185">Reference proteome</keyword>
<proteinExistence type="predicted"/>
<organism evidence="1 2">
    <name type="scientific">Temnothorax curvispinosus</name>
    <dbReference type="NCBI Taxonomy" id="300111"/>
    <lineage>
        <taxon>Eukaryota</taxon>
        <taxon>Metazoa</taxon>
        <taxon>Ecdysozoa</taxon>
        <taxon>Arthropoda</taxon>
        <taxon>Hexapoda</taxon>
        <taxon>Insecta</taxon>
        <taxon>Pterygota</taxon>
        <taxon>Neoptera</taxon>
        <taxon>Endopterygota</taxon>
        <taxon>Hymenoptera</taxon>
        <taxon>Apocrita</taxon>
        <taxon>Aculeata</taxon>
        <taxon>Formicoidea</taxon>
        <taxon>Formicidae</taxon>
        <taxon>Myrmicinae</taxon>
        <taxon>Temnothorax</taxon>
    </lineage>
</organism>